<dbReference type="Gene3D" id="2.30.30.40">
    <property type="entry name" value="SH3 Domains"/>
    <property type="match status" value="1"/>
</dbReference>
<evidence type="ECO:0000256" key="9">
    <source>
        <dbReference type="PROSITE-ProRule" id="PRU00110"/>
    </source>
</evidence>
<dbReference type="Pfam" id="PF01627">
    <property type="entry name" value="Hpt"/>
    <property type="match status" value="3"/>
</dbReference>
<comment type="function">
    <text evidence="8">Involved in the transmission of sensory signals from the chemoreceptors to the flagellar motors. CheA is autophosphorylated; it can transfer its phosphate group to either CheB or CheY.</text>
</comment>
<dbReference type="InterPro" id="IPR005467">
    <property type="entry name" value="His_kinase_dom"/>
</dbReference>
<evidence type="ECO:0000259" key="14">
    <source>
        <dbReference type="PROSITE" id="PS50110"/>
    </source>
</evidence>
<dbReference type="SMART" id="SM01231">
    <property type="entry name" value="H-kinase_dim"/>
    <property type="match status" value="1"/>
</dbReference>
<accession>A0A4R3LM95</accession>
<evidence type="ECO:0000259" key="13">
    <source>
        <dbReference type="PROSITE" id="PS50109"/>
    </source>
</evidence>
<evidence type="ECO:0000313" key="17">
    <source>
        <dbReference type="EMBL" id="TCT00639.1"/>
    </source>
</evidence>
<feature type="domain" description="Response regulatory" evidence="14">
    <location>
        <begin position="1860"/>
        <end position="1976"/>
    </location>
</feature>
<dbReference type="SMART" id="SM00260">
    <property type="entry name" value="CheW"/>
    <property type="match status" value="1"/>
</dbReference>
<proteinExistence type="predicted"/>
<evidence type="ECO:0000259" key="15">
    <source>
        <dbReference type="PROSITE" id="PS50851"/>
    </source>
</evidence>
<dbReference type="InterPro" id="IPR004358">
    <property type="entry name" value="Sig_transdc_His_kin-like_C"/>
</dbReference>
<feature type="modified residue" description="Phosphohistidine" evidence="9">
    <location>
        <position position="684"/>
    </location>
</feature>
<dbReference type="Proteomes" id="UP000294599">
    <property type="component" value="Unassembled WGS sequence"/>
</dbReference>
<keyword evidence="4 10" id="KW-0597">Phosphoprotein</keyword>
<keyword evidence="18" id="KW-1185">Reference proteome</keyword>
<dbReference type="InterPro" id="IPR036890">
    <property type="entry name" value="HATPase_C_sf"/>
</dbReference>
<feature type="domain" description="HPt" evidence="16">
    <location>
        <begin position="949"/>
        <end position="1053"/>
    </location>
</feature>
<evidence type="ECO:0000256" key="5">
    <source>
        <dbReference type="ARBA" id="ARBA00022679"/>
    </source>
</evidence>
<dbReference type="InterPro" id="IPR051315">
    <property type="entry name" value="Bact_Chemotaxis_CheA"/>
</dbReference>
<feature type="domain" description="Histidine kinase" evidence="13">
    <location>
        <begin position="1466"/>
        <end position="1699"/>
    </location>
</feature>
<comment type="catalytic activity">
    <reaction evidence="1">
        <text>ATP + protein L-histidine = ADP + protein N-phospho-L-histidine.</text>
        <dbReference type="EC" id="2.7.13.3"/>
    </reaction>
</comment>
<dbReference type="InterPro" id="IPR011006">
    <property type="entry name" value="CheY-like_superfamily"/>
</dbReference>
<dbReference type="PROSITE" id="PS50109">
    <property type="entry name" value="HIS_KIN"/>
    <property type="match status" value="1"/>
</dbReference>
<dbReference type="Gene3D" id="3.40.50.2300">
    <property type="match status" value="1"/>
</dbReference>
<dbReference type="SUPFAM" id="SSF50341">
    <property type="entry name" value="CheW-like"/>
    <property type="match status" value="1"/>
</dbReference>
<evidence type="ECO:0000313" key="18">
    <source>
        <dbReference type="Proteomes" id="UP000294599"/>
    </source>
</evidence>
<gene>
    <name evidence="17" type="ORF">EDC25_1023</name>
</gene>
<keyword evidence="11" id="KW-0175">Coiled coil</keyword>
<dbReference type="CDD" id="cd00088">
    <property type="entry name" value="HPT"/>
    <property type="match status" value="2"/>
</dbReference>
<dbReference type="EC" id="2.7.13.3" evidence="2"/>
<dbReference type="SMART" id="SM00073">
    <property type="entry name" value="HPT"/>
    <property type="match status" value="3"/>
</dbReference>
<feature type="region of interest" description="Disordered" evidence="12">
    <location>
        <begin position="582"/>
        <end position="618"/>
    </location>
</feature>
<name>A0A4R3LM95_9GAMM</name>
<feature type="modified residue" description="Phosphohistidine" evidence="9">
    <location>
        <position position="996"/>
    </location>
</feature>
<dbReference type="InterPro" id="IPR036061">
    <property type="entry name" value="CheW-like_dom_sf"/>
</dbReference>
<dbReference type="InterPro" id="IPR004105">
    <property type="entry name" value="CheA-like_dim"/>
</dbReference>
<reference evidence="17 18" key="1">
    <citation type="submission" date="2019-03" db="EMBL/GenBank/DDBJ databases">
        <title>Genomic Encyclopedia of Type Strains, Phase IV (KMG-IV): sequencing the most valuable type-strain genomes for metagenomic binning, comparative biology and taxonomic classification.</title>
        <authorList>
            <person name="Goeker M."/>
        </authorList>
    </citation>
    <scope>NUCLEOTIDE SEQUENCE [LARGE SCALE GENOMIC DNA]</scope>
    <source>
        <strain evidence="17 18">DSM 21944</strain>
    </source>
</reference>
<feature type="coiled-coil region" evidence="11">
    <location>
        <begin position="649"/>
        <end position="676"/>
    </location>
</feature>
<evidence type="ECO:0000256" key="11">
    <source>
        <dbReference type="SAM" id="Coils"/>
    </source>
</evidence>
<dbReference type="InterPro" id="IPR036641">
    <property type="entry name" value="HPT_dom_sf"/>
</dbReference>
<dbReference type="Pfam" id="PF00072">
    <property type="entry name" value="Response_reg"/>
    <property type="match status" value="1"/>
</dbReference>
<feature type="domain" description="HPt" evidence="16">
    <location>
        <begin position="637"/>
        <end position="741"/>
    </location>
</feature>
<dbReference type="PROSITE" id="PS50851">
    <property type="entry name" value="CHEW"/>
    <property type="match status" value="1"/>
</dbReference>
<dbReference type="InterPro" id="IPR001789">
    <property type="entry name" value="Sig_transdc_resp-reg_receiver"/>
</dbReference>
<evidence type="ECO:0000256" key="4">
    <source>
        <dbReference type="ARBA" id="ARBA00022553"/>
    </source>
</evidence>
<evidence type="ECO:0000256" key="1">
    <source>
        <dbReference type="ARBA" id="ARBA00000085"/>
    </source>
</evidence>
<dbReference type="GO" id="GO:0005737">
    <property type="term" value="C:cytoplasm"/>
    <property type="evidence" value="ECO:0007669"/>
    <property type="project" value="InterPro"/>
</dbReference>
<dbReference type="Pfam" id="PF01584">
    <property type="entry name" value="CheW"/>
    <property type="match status" value="1"/>
</dbReference>
<organism evidence="17 18">
    <name type="scientific">Pseudofulvimonas gallinarii</name>
    <dbReference type="NCBI Taxonomy" id="634155"/>
    <lineage>
        <taxon>Bacteria</taxon>
        <taxon>Pseudomonadati</taxon>
        <taxon>Pseudomonadota</taxon>
        <taxon>Gammaproteobacteria</taxon>
        <taxon>Lysobacterales</taxon>
        <taxon>Rhodanobacteraceae</taxon>
        <taxon>Pseudofulvimonas</taxon>
    </lineage>
</organism>
<comment type="caution">
    <text evidence="17">The sequence shown here is derived from an EMBL/GenBank/DDBJ whole genome shotgun (WGS) entry which is preliminary data.</text>
</comment>
<keyword evidence="7" id="KW-0902">Two-component regulatory system</keyword>
<feature type="domain" description="HPt" evidence="16">
    <location>
        <begin position="1189"/>
        <end position="1292"/>
    </location>
</feature>
<evidence type="ECO:0000256" key="10">
    <source>
        <dbReference type="PROSITE-ProRule" id="PRU00169"/>
    </source>
</evidence>
<evidence type="ECO:0000256" key="6">
    <source>
        <dbReference type="ARBA" id="ARBA00022777"/>
    </source>
</evidence>
<evidence type="ECO:0000256" key="2">
    <source>
        <dbReference type="ARBA" id="ARBA00012438"/>
    </source>
</evidence>
<dbReference type="Pfam" id="PF02518">
    <property type="entry name" value="HATPase_c"/>
    <property type="match status" value="1"/>
</dbReference>
<dbReference type="EMBL" id="SMAF01000002">
    <property type="protein sequence ID" value="TCT00639.1"/>
    <property type="molecule type" value="Genomic_DNA"/>
</dbReference>
<feature type="modified residue" description="Phosphohistidine" evidence="9">
    <location>
        <position position="1235"/>
    </location>
</feature>
<dbReference type="Pfam" id="PF26379">
    <property type="entry name" value="FimL_2nd"/>
    <property type="match status" value="1"/>
</dbReference>
<dbReference type="PANTHER" id="PTHR43395">
    <property type="entry name" value="SENSOR HISTIDINE KINASE CHEA"/>
    <property type="match status" value="1"/>
</dbReference>
<dbReference type="Gene3D" id="3.30.565.10">
    <property type="entry name" value="Histidine kinase-like ATPase, C-terminal domain"/>
    <property type="match status" value="1"/>
</dbReference>
<dbReference type="InterPro" id="IPR058661">
    <property type="entry name" value="FimL_2nd"/>
</dbReference>
<evidence type="ECO:0000256" key="3">
    <source>
        <dbReference type="ARBA" id="ARBA00021495"/>
    </source>
</evidence>
<protein>
    <recommendedName>
        <fullName evidence="3">Chemotaxis protein CheA</fullName>
        <ecNumber evidence="2">2.7.13.3</ecNumber>
    </recommendedName>
</protein>
<evidence type="ECO:0000259" key="16">
    <source>
        <dbReference type="PROSITE" id="PS50894"/>
    </source>
</evidence>
<dbReference type="FunFam" id="3.30.565.10:FF:000016">
    <property type="entry name" value="Chemotaxis protein CheA, putative"/>
    <property type="match status" value="1"/>
</dbReference>
<dbReference type="PANTHER" id="PTHR43395:SF8">
    <property type="entry name" value="HISTIDINE KINASE"/>
    <property type="match status" value="1"/>
</dbReference>
<evidence type="ECO:0000256" key="8">
    <source>
        <dbReference type="ARBA" id="ARBA00035100"/>
    </source>
</evidence>
<dbReference type="GO" id="GO:0006935">
    <property type="term" value="P:chemotaxis"/>
    <property type="evidence" value="ECO:0007669"/>
    <property type="project" value="InterPro"/>
</dbReference>
<keyword evidence="6 17" id="KW-0418">Kinase</keyword>
<dbReference type="SUPFAM" id="SSF47226">
    <property type="entry name" value="Histidine-containing phosphotransfer domain, HPT domain"/>
    <property type="match status" value="5"/>
</dbReference>
<dbReference type="SMART" id="SM00448">
    <property type="entry name" value="REC"/>
    <property type="match status" value="1"/>
</dbReference>
<dbReference type="InterPro" id="IPR008207">
    <property type="entry name" value="Sig_transdc_His_kin_Hpt_dom"/>
</dbReference>
<keyword evidence="5" id="KW-0808">Transferase</keyword>
<dbReference type="SUPFAM" id="SSF52172">
    <property type="entry name" value="CheY-like"/>
    <property type="match status" value="1"/>
</dbReference>
<dbReference type="GO" id="GO:0000155">
    <property type="term" value="F:phosphorelay sensor kinase activity"/>
    <property type="evidence" value="ECO:0007669"/>
    <property type="project" value="InterPro"/>
</dbReference>
<dbReference type="SMART" id="SM00387">
    <property type="entry name" value="HATPase_c"/>
    <property type="match status" value="1"/>
</dbReference>
<feature type="domain" description="CheW-like" evidence="15">
    <location>
        <begin position="1701"/>
        <end position="1838"/>
    </location>
</feature>
<sequence>MRPDSGIDQTSLAWLKPEIDASLTRAGEALERYAEENFSGDGAGVALAALHEVLGGLRMLELYGAALVAEEMERLVTDLTEGKVQRVEDALTSLLRAILQLPDYLDRLQSGYRDIPIVLLPLLNDLRSCRGEKLLSESVLLIPATDPELPSDLPRPEARVSGSELEKQLTALRRDWQFALLQWFRGQDNHAALGKLTGICDRLLEVISVRQARQLWWVAGAICDAMRAHGLDASISTKLLYGRLDREIKRLIDQGEVLYGQNPPSELLRNLLYYAAQAGAGDRIGRVQEVFGLTDLVPSEQEVDDARGAMSGRNSSLLGSVVGALEEELMRVKDALDLYLRGSRSDGDSLQPELEVLDRVADTLGMVGMGIERSQVQAQRAALAQIAAGGEASEQVLLDIAGGLLKVESSLQMHREQMGAQGGGGAAAGSDGERRRLVQAVLREAANNLQQSKELFLAHLTSPPGSTHKQAAVVQLRDVAGALRLLEFSSAADRILAIAGYLHGELDPATLAAEEVDAFADALSGLEYYLELVADHQGHGEDRLQAVTDALSRLGHWPSRISLHELFNDDGEGALTAKAADAVATARPETPSQPTEVAAQEPTAPAATADSGSAPADPTLQRFSEMVATLGYSFDEASGMDEEIRGTFLDELTEEMASLDQNLPFWRANIEDLERLRTIRRSYHTIKGSGRMVGARLLGEFAWLIENLLNRVLNGNRPASLPILEVVEQATAALPEFHAALCGDITPRRNIALIMANAELLADGGAPLSAAAAAAAVATTPVASPVETEAAPVETPEVAAPVEVEAAVPETVDVAPAQDAVEEAASGPVAADSASDGIEWSVPETVIETPAQEAGEELSFATAADGELAGDELPAIETGEWTLDSTGDLSGDVTSQAPAFAGSVADAADDDGTTAVPPAFETIDGTIDDAAIEPAREATDAGSADDGEFPPLDPVLLDILRSEVAGHLGVIETYLHDSRSNSALAIVPEHLVRAVHTLNGAFGAVDLPQVTELTSVLEGYVSRLRGLRIAPITDGHDAIAASSRWLAAAMQHLERGTAIPSAGELGERLAQLTGELRELRPGEEWFHGDTAATETESVPSGLEDVPELEPLVVSETPEEVPASSYSAEIPSLVRAEPEAPATVEPPAPAATTVVAAIPDDSAQNDIAPGSADRNALRAMLAVMADVHALNEVDPDLAELFREEAREILDRCEQHLAGRERMGAAALSQELARELHTLKGGARMAGFTDAGELGHAMESLLESANNDMRQLGDADIALLGRCLDQLNYLIFPGVEKPSMLGFTMEVEAEAAPAQAEEAAAPIDTPQVEQEAPVVAKAPAEPVVDLSPHITRHRPAQINIHTEAKPEAAVPEAQVTEFVRVRADQLDSLVNLAGEVGIIRTRLEQQVGAFRFSLEEFEQTVLRLREQLRKLEIEAETQILSREVRVQEQSSSSGFDPLELDRFSQLQQLSRALAESMSDLQSIQGLLDEHTRLAESLLLQQSRAGAELQEGLMRARMVPFESLLPRLRRLVRQEADALGKRVRLEVDGAQGELDRGVLERMAAPFEHMLRNALVHGLETPEQRRAGNKAEEGQIRIRVAREATEVLIEVSDDGRGIDPQRVRKTAVERGLLSAESDLSDRDLYGFILEAGFSTASELTQYAGRGVGMDVVASEIKQLGGSLTIESTVGKGALFRVRLPYTLAVSQAVLVKVTDHTFAIPMTGVQGIVRLSGANYKERVQDPRPKVDYAGEDYEIYELDNVLNMTAGATDDTAQVPLLMIRAGDLRVALRVDALLGGREIVVKPVGPQLARIPGVFGATILGDGAVVVILDVAALLRRAAALREKGDAPVQIVPQPVVRQRPVVMVVDDSITMRKVSARVLEREGYEVATAKDGMDALEQVNERVPDVILLDLEMPRMDGYEFAGYMRADDRFKSVPIIVITSRMGEKHRARAFEIGVNRYLGKPYQEADMLKAVAELLEERRVAQA</sequence>
<dbReference type="PROSITE" id="PS50894">
    <property type="entry name" value="HPT"/>
    <property type="match status" value="3"/>
</dbReference>
<dbReference type="PRINTS" id="PR00344">
    <property type="entry name" value="BCTRLSENSOR"/>
</dbReference>
<dbReference type="PROSITE" id="PS50110">
    <property type="entry name" value="RESPONSE_REGULATORY"/>
    <property type="match status" value="1"/>
</dbReference>
<feature type="compositionally biased region" description="Low complexity" evidence="12">
    <location>
        <begin position="594"/>
        <end position="609"/>
    </location>
</feature>
<dbReference type="OrthoDB" id="9803176at2"/>
<evidence type="ECO:0000256" key="12">
    <source>
        <dbReference type="SAM" id="MobiDB-lite"/>
    </source>
</evidence>
<evidence type="ECO:0000256" key="7">
    <source>
        <dbReference type="ARBA" id="ARBA00023012"/>
    </source>
</evidence>
<feature type="modified residue" description="4-aspartylphosphate" evidence="10">
    <location>
        <position position="1909"/>
    </location>
</feature>
<dbReference type="InterPro" id="IPR003594">
    <property type="entry name" value="HATPase_dom"/>
</dbReference>
<dbReference type="CDD" id="cd17546">
    <property type="entry name" value="REC_hyHK_CKI1_RcsC-like"/>
    <property type="match status" value="1"/>
</dbReference>
<dbReference type="Gene3D" id="1.20.120.160">
    <property type="entry name" value="HPT domain"/>
    <property type="match status" value="4"/>
</dbReference>
<dbReference type="RefSeq" id="WP_132577181.1">
    <property type="nucleotide sequence ID" value="NZ_JBHLWF010000013.1"/>
</dbReference>
<dbReference type="SUPFAM" id="SSF55874">
    <property type="entry name" value="ATPase domain of HSP90 chaperone/DNA topoisomerase II/histidine kinase"/>
    <property type="match status" value="1"/>
</dbReference>
<dbReference type="InterPro" id="IPR002545">
    <property type="entry name" value="CheW-lke_dom"/>
</dbReference>